<proteinExistence type="inferred from homology"/>
<feature type="transmembrane region" description="Helical" evidence="8">
    <location>
        <begin position="1172"/>
        <end position="1196"/>
    </location>
</feature>
<name>A0ABM0GNB4_SACKO</name>
<keyword evidence="6 8" id="KW-0472">Membrane</keyword>
<dbReference type="Gene3D" id="2.60.60.20">
    <property type="entry name" value="PLAT/LH2 domain"/>
    <property type="match status" value="1"/>
</dbReference>
<dbReference type="PANTHER" id="PTHR10877:SF150">
    <property type="entry name" value="REJ DOMAIN-CONTAINING PROTEIN"/>
    <property type="match status" value="1"/>
</dbReference>
<sequence length="1296" mass="146062">EANFNDNNNGQLIQNEDDQNTINEMQEVRSTLIDIMYDLTADGSLLEMPSGREQTAASVNSVTSFKNPSELTADTQEKANVIMASVALKIFLGSSNIIVAANYQEKKVNLTENSDEKSMTVITTALDVIDTALTAALVKVLPDVEPVVLETQQIKVELSKEYPDELSGKRFVSAVGGFTLPDSNEHYDYLLRRPVGTKFMSFRRNPYSFNKAKHFADVPVVDLVMKLGTQDLDTTVYRVYIGYKYLPSEKTYDKKYVAGGSYPYEIMIPTQKRGIYNVLVKLDVNDKINDIHVNGTTLYQINSTRNETNESTTIDILPANSEDGGALTQNGTLSVRLHMCRYWNTHNKQWEDDGCMVASSSDDGFIRCQCNHLTSFTASDFVVPVNKIDFGTVFTKNILDNSSVLITILTFFVAYVLLAIYLRRKDKQDIVNWRLIPLSDNEANCTYNYQITVYTGIHSCAGTKSNVQFILSSDTNDTGIRSLAGTGRNVSLGRGSVTNFVMAVPEYLGQLQYIRLWHDHSGYGDAASWYLERIVVFDLQTEERFDFTCYKWFAVDKGDGKVERILPADGSMQLSSLKNIFSNTTRDKLSDDYLWGSMFWRPTRSTFTRLQRLSCCAAFIYLTMIANAMFYDTSGGDGGTIIAGTKTIVIGPFRLSLGTLYISFISCLVTVPMLAIIMKLFQKSSPRRTRTSQRYKVVGSRHTESTNLWPWWVVIIAWGLVVIAMVVPSFFVILYSLQWGKETSEEWMTSQLTSLILSALVIDPLKAFGISLLISVIYARLQKPYIDEHILQASSESESVSAPINVSKDSGLPNKRPLTETEVKSGKEVLMKEKRVISLLRDLVFYLIFLSLVSAIASVYRNDALYYAGKNVNDILSYNTEVTNADSFWKWIRNDVVRGVFPWKNYNGNILPTDNNDMNVFGNLVSYSVGPVVLRQLRVNEGVCETHSVVSGITKCYGEYSSVNEDIAAYNTSWTPFTDLTNVTSQSPWIHSSVLGLPINGVPFVSSGGTAYNDGGYIATLGRSEPEANELCSSLYGLYFLRLNLKNMALEEIQKRQGTFGTTRYLVMIDEIFTIFLACISFMTIISYVRILAFNFRIRVLQETLAIAWPQIKSFSIMFFLVFFAFAHMLYILLCRMSVGFMTLWTTVFNLLTIVVNSNLKEDLSHLSNSTFIQVILITFVIVEVWVVLMVLLAIVDHSCTLARSKKYSENLESDLIAFLSKKMRHLMSYIPCHKQVVTTHAHSDEGRIEHALTESDVNICELEERCNRIDVLLQHLEADVLLFDRITDEAANKIQ</sequence>
<feature type="transmembrane region" description="Helical" evidence="8">
    <location>
        <begin position="1072"/>
        <end position="1093"/>
    </location>
</feature>
<feature type="domain" description="PLAT" evidence="9">
    <location>
        <begin position="447"/>
        <end position="567"/>
    </location>
</feature>
<dbReference type="Pfam" id="PF01477">
    <property type="entry name" value="PLAT"/>
    <property type="match status" value="1"/>
</dbReference>
<dbReference type="InterPro" id="IPR046791">
    <property type="entry name" value="Polycystin_dom"/>
</dbReference>
<dbReference type="SMART" id="SM00308">
    <property type="entry name" value="LH2"/>
    <property type="match status" value="1"/>
</dbReference>
<dbReference type="InterPro" id="IPR036392">
    <property type="entry name" value="PLAT/LH2_dom_sf"/>
</dbReference>
<dbReference type="Pfam" id="PF01825">
    <property type="entry name" value="GPS"/>
    <property type="match status" value="1"/>
</dbReference>
<feature type="transmembrane region" description="Helical" evidence="8">
    <location>
        <begin position="404"/>
        <end position="422"/>
    </location>
</feature>
<evidence type="ECO:0000259" key="9">
    <source>
        <dbReference type="PROSITE" id="PS50095"/>
    </source>
</evidence>
<dbReference type="InterPro" id="IPR001024">
    <property type="entry name" value="PLAT/LH2_dom"/>
</dbReference>
<evidence type="ECO:0000256" key="4">
    <source>
        <dbReference type="ARBA" id="ARBA00022729"/>
    </source>
</evidence>
<dbReference type="Pfam" id="PF08016">
    <property type="entry name" value="PKD_channel"/>
    <property type="match status" value="1"/>
</dbReference>
<feature type="transmembrane region" description="Helical" evidence="8">
    <location>
        <begin position="755"/>
        <end position="779"/>
    </location>
</feature>
<comment type="caution">
    <text evidence="7">Lacks conserved residue(s) required for the propagation of feature annotation.</text>
</comment>
<dbReference type="PROSITE" id="PS50095">
    <property type="entry name" value="PLAT"/>
    <property type="match status" value="1"/>
</dbReference>
<dbReference type="InterPro" id="IPR051223">
    <property type="entry name" value="Polycystin"/>
</dbReference>
<feature type="transmembrane region" description="Helical" evidence="8">
    <location>
        <begin position="1114"/>
        <end position="1134"/>
    </location>
</feature>
<gene>
    <name evidence="11" type="primary">LOC100373209</name>
</gene>
<reference evidence="11" key="1">
    <citation type="submission" date="2025-08" db="UniProtKB">
        <authorList>
            <consortium name="RefSeq"/>
        </authorList>
    </citation>
    <scope>IDENTIFICATION</scope>
    <source>
        <tissue evidence="11">Testes</tissue>
    </source>
</reference>
<comment type="subcellular location">
    <subcellularLocation>
        <location evidence="1">Membrane</location>
        <topology evidence="1">Multi-pass membrane protein</topology>
    </subcellularLocation>
</comment>
<dbReference type="SUPFAM" id="SSF49723">
    <property type="entry name" value="Lipase/lipooxygenase domain (PLAT/LH2 domain)"/>
    <property type="match status" value="1"/>
</dbReference>
<dbReference type="RefSeq" id="XP_002733739.1">
    <property type="nucleotide sequence ID" value="XM_002733693.1"/>
</dbReference>
<dbReference type="PANTHER" id="PTHR10877">
    <property type="entry name" value="POLYCYSTIN FAMILY MEMBER"/>
    <property type="match status" value="1"/>
</dbReference>
<keyword evidence="10" id="KW-1185">Reference proteome</keyword>
<feature type="transmembrane region" description="Helical" evidence="8">
    <location>
        <begin position="711"/>
        <end position="735"/>
    </location>
</feature>
<keyword evidence="3 8" id="KW-0812">Transmembrane</keyword>
<dbReference type="InterPro" id="IPR000203">
    <property type="entry name" value="GPS"/>
</dbReference>
<evidence type="ECO:0000313" key="10">
    <source>
        <dbReference type="Proteomes" id="UP000694865"/>
    </source>
</evidence>
<comment type="similarity">
    <text evidence="2">Belongs to the polycystin family.</text>
</comment>
<dbReference type="SMART" id="SM00303">
    <property type="entry name" value="GPS"/>
    <property type="match status" value="1"/>
</dbReference>
<feature type="transmembrane region" description="Helical" evidence="8">
    <location>
        <begin position="660"/>
        <end position="681"/>
    </location>
</feature>
<dbReference type="Gene3D" id="2.60.220.50">
    <property type="match status" value="1"/>
</dbReference>
<evidence type="ECO:0000256" key="1">
    <source>
        <dbReference type="ARBA" id="ARBA00004141"/>
    </source>
</evidence>
<dbReference type="Pfam" id="PF20519">
    <property type="entry name" value="Polycystin_dom"/>
    <property type="match status" value="1"/>
</dbReference>
<evidence type="ECO:0000256" key="3">
    <source>
        <dbReference type="ARBA" id="ARBA00022692"/>
    </source>
</evidence>
<organism evidence="10 11">
    <name type="scientific">Saccoglossus kowalevskii</name>
    <name type="common">Acorn worm</name>
    <dbReference type="NCBI Taxonomy" id="10224"/>
    <lineage>
        <taxon>Eukaryota</taxon>
        <taxon>Metazoa</taxon>
        <taxon>Hemichordata</taxon>
        <taxon>Enteropneusta</taxon>
        <taxon>Harrimaniidae</taxon>
        <taxon>Saccoglossus</taxon>
    </lineage>
</organism>
<evidence type="ECO:0000256" key="2">
    <source>
        <dbReference type="ARBA" id="ARBA00007200"/>
    </source>
</evidence>
<dbReference type="Proteomes" id="UP000694865">
    <property type="component" value="Unplaced"/>
</dbReference>
<accession>A0ABM0GNB4</accession>
<dbReference type="InterPro" id="IPR013122">
    <property type="entry name" value="PKD1_2_channel"/>
</dbReference>
<evidence type="ECO:0000256" key="7">
    <source>
        <dbReference type="PROSITE-ProRule" id="PRU00152"/>
    </source>
</evidence>
<dbReference type="GeneID" id="100373209"/>
<evidence type="ECO:0000256" key="5">
    <source>
        <dbReference type="ARBA" id="ARBA00022989"/>
    </source>
</evidence>
<feature type="non-terminal residue" evidence="11">
    <location>
        <position position="1"/>
    </location>
</feature>
<feature type="transmembrane region" description="Helical" evidence="8">
    <location>
        <begin position="843"/>
        <end position="860"/>
    </location>
</feature>
<keyword evidence="5 8" id="KW-1133">Transmembrane helix</keyword>
<feature type="transmembrane region" description="Helical" evidence="8">
    <location>
        <begin position="610"/>
        <end position="630"/>
    </location>
</feature>
<protein>
    <submittedName>
        <fullName evidence="11">Polycystic kidney disease protein 1-like 3-like</fullName>
    </submittedName>
</protein>
<evidence type="ECO:0000256" key="8">
    <source>
        <dbReference type="SAM" id="Phobius"/>
    </source>
</evidence>
<keyword evidence="4" id="KW-0732">Signal</keyword>
<feature type="transmembrane region" description="Helical" evidence="8">
    <location>
        <begin position="1140"/>
        <end position="1160"/>
    </location>
</feature>
<evidence type="ECO:0000313" key="11">
    <source>
        <dbReference type="RefSeq" id="XP_002733739.1"/>
    </source>
</evidence>
<dbReference type="InterPro" id="IPR046338">
    <property type="entry name" value="GAIN_dom_sf"/>
</dbReference>
<evidence type="ECO:0000256" key="6">
    <source>
        <dbReference type="ARBA" id="ARBA00023136"/>
    </source>
</evidence>